<dbReference type="AlphaFoldDB" id="A0A3B1BY45"/>
<gene>
    <name evidence="3" type="ORF">MNBD_IGNAVI01-1253</name>
</gene>
<feature type="domain" description="Insertion element IS402-like" evidence="2">
    <location>
        <begin position="6"/>
        <end position="79"/>
    </location>
</feature>
<accession>A0A3B1BY45</accession>
<dbReference type="GO" id="GO:0004803">
    <property type="term" value="F:transposase activity"/>
    <property type="evidence" value="ECO:0007669"/>
    <property type="project" value="InterPro"/>
</dbReference>
<protein>
    <submittedName>
        <fullName evidence="3">Mobile element protein</fullName>
    </submittedName>
</protein>
<organism evidence="3">
    <name type="scientific">hydrothermal vent metagenome</name>
    <dbReference type="NCBI Taxonomy" id="652676"/>
    <lineage>
        <taxon>unclassified sequences</taxon>
        <taxon>metagenomes</taxon>
        <taxon>ecological metagenomes</taxon>
    </lineage>
</organism>
<dbReference type="PANTHER" id="PTHR30007:SF1">
    <property type="entry name" value="BLR1914 PROTEIN"/>
    <property type="match status" value="1"/>
</dbReference>
<dbReference type="NCBIfam" id="NF033580">
    <property type="entry name" value="transpos_IS5_3"/>
    <property type="match status" value="1"/>
</dbReference>
<name>A0A3B1BY45_9ZZZZ</name>
<dbReference type="Pfam" id="PF13340">
    <property type="entry name" value="DUF4096"/>
    <property type="match status" value="1"/>
</dbReference>
<reference evidence="3" key="1">
    <citation type="submission" date="2018-06" db="EMBL/GenBank/DDBJ databases">
        <authorList>
            <person name="Zhirakovskaya E."/>
        </authorList>
    </citation>
    <scope>NUCLEOTIDE SEQUENCE</scope>
</reference>
<feature type="domain" description="Transposase IS4-like" evidence="1">
    <location>
        <begin position="91"/>
        <end position="245"/>
    </location>
</feature>
<dbReference type="EMBL" id="UOGD01000072">
    <property type="protein sequence ID" value="VAX17233.1"/>
    <property type="molecule type" value="Genomic_DNA"/>
</dbReference>
<proteinExistence type="predicted"/>
<dbReference type="PANTHER" id="PTHR30007">
    <property type="entry name" value="PHP DOMAIN PROTEIN"/>
    <property type="match status" value="1"/>
</dbReference>
<dbReference type="InterPro" id="IPR002559">
    <property type="entry name" value="Transposase_11"/>
</dbReference>
<dbReference type="GO" id="GO:0006313">
    <property type="term" value="P:DNA transposition"/>
    <property type="evidence" value="ECO:0007669"/>
    <property type="project" value="InterPro"/>
</dbReference>
<sequence>MERSVLRNNQWEVIKDLLPGKKTDCGVTAVNNRQFIEAVLWIARTGAPWRDLPEKFGHWHRVYVRYNRWSIKGVWDQIFEVLASDPDLEYLMVDGSIVRVHQHGAPKRTEQDLEAVGKSRGGLSTKIHAAVDALGNPIRLILTAGQSSEYGQSLALIEGFSADYILADKGYDSNEFVAAVEEAKAEPVIPPRKNRVELRNYDKELYKERNLVERLFQKMKHFRRVATRYERLGRNYQAMLSLVASVIWLA</sequence>
<dbReference type="InterPro" id="IPR025161">
    <property type="entry name" value="IS402-like_dom"/>
</dbReference>
<evidence type="ECO:0000313" key="3">
    <source>
        <dbReference type="EMBL" id="VAX17233.1"/>
    </source>
</evidence>
<dbReference type="GO" id="GO:0003677">
    <property type="term" value="F:DNA binding"/>
    <property type="evidence" value="ECO:0007669"/>
    <property type="project" value="InterPro"/>
</dbReference>
<evidence type="ECO:0000259" key="2">
    <source>
        <dbReference type="Pfam" id="PF13340"/>
    </source>
</evidence>
<evidence type="ECO:0000259" key="1">
    <source>
        <dbReference type="Pfam" id="PF01609"/>
    </source>
</evidence>
<dbReference type="Pfam" id="PF01609">
    <property type="entry name" value="DDE_Tnp_1"/>
    <property type="match status" value="1"/>
</dbReference>